<comment type="caution">
    <text evidence="2">The sequence shown here is derived from an EMBL/GenBank/DDBJ whole genome shotgun (WGS) entry which is preliminary data.</text>
</comment>
<proteinExistence type="predicted"/>
<dbReference type="PROSITE" id="PS51257">
    <property type="entry name" value="PROKAR_LIPOPROTEIN"/>
    <property type="match status" value="1"/>
</dbReference>
<reference evidence="2 3" key="2">
    <citation type="submission" date="2020-11" db="EMBL/GenBank/DDBJ databases">
        <title>Sulfur oxidizing isolate from Hospital Hole Sinkhole.</title>
        <authorList>
            <person name="Scott K.M."/>
        </authorList>
    </citation>
    <scope>NUCLEOTIDE SEQUENCE [LARGE SCALE GENOMIC DNA]</scope>
    <source>
        <strain evidence="2 3">HH1</strain>
    </source>
</reference>
<name>A0ABS0BWR6_9GAMM</name>
<dbReference type="RefSeq" id="WP_194947623.1">
    <property type="nucleotide sequence ID" value="NZ_JACBGI020000002.1"/>
</dbReference>
<accession>A0ABS0BWR6</accession>
<sequence>MRYMILCFSILGVLACNSVYAAPVNVNKAAAQEIADSLNGIGLSKGKAIADYCHKMICKTPQDLLQVKGIGSKTLQKIEADLRFADD</sequence>
<protein>
    <submittedName>
        <fullName evidence="2">Helix-hairpin-helix domain-containing protein</fullName>
    </submittedName>
</protein>
<reference evidence="2 3" key="1">
    <citation type="submission" date="2020-06" db="EMBL/GenBank/DDBJ databases">
        <authorList>
            <person name="Scott K."/>
        </authorList>
    </citation>
    <scope>NUCLEOTIDE SEQUENCE [LARGE SCALE GENOMIC DNA]</scope>
    <source>
        <strain evidence="2 3">HH1</strain>
    </source>
</reference>
<keyword evidence="3" id="KW-1185">Reference proteome</keyword>
<dbReference type="Pfam" id="PF12836">
    <property type="entry name" value="HHH_3"/>
    <property type="match status" value="1"/>
</dbReference>
<dbReference type="InterPro" id="IPR010994">
    <property type="entry name" value="RuvA_2-like"/>
</dbReference>
<dbReference type="Gene3D" id="1.10.150.320">
    <property type="entry name" value="Photosystem II 12 kDa extrinsic protein"/>
    <property type="match status" value="1"/>
</dbReference>
<dbReference type="EMBL" id="JACBGI020000002">
    <property type="protein sequence ID" value="MBF6057261.1"/>
    <property type="molecule type" value="Genomic_DNA"/>
</dbReference>
<organism evidence="2 3">
    <name type="scientific">Thiomicrorhabdus heinhorstiae</name>
    <dbReference type="NCBI Taxonomy" id="2748010"/>
    <lineage>
        <taxon>Bacteria</taxon>
        <taxon>Pseudomonadati</taxon>
        <taxon>Pseudomonadota</taxon>
        <taxon>Gammaproteobacteria</taxon>
        <taxon>Thiotrichales</taxon>
        <taxon>Piscirickettsiaceae</taxon>
        <taxon>Thiomicrorhabdus</taxon>
    </lineage>
</organism>
<feature type="signal peptide" evidence="1">
    <location>
        <begin position="1"/>
        <end position="21"/>
    </location>
</feature>
<evidence type="ECO:0000313" key="2">
    <source>
        <dbReference type="EMBL" id="MBF6057261.1"/>
    </source>
</evidence>
<dbReference type="Proteomes" id="UP001193680">
    <property type="component" value="Unassembled WGS sequence"/>
</dbReference>
<keyword evidence="1" id="KW-0732">Signal</keyword>
<gene>
    <name evidence="2" type="ORF">H8792_002805</name>
</gene>
<feature type="chain" id="PRO_5046974667" evidence="1">
    <location>
        <begin position="22"/>
        <end position="87"/>
    </location>
</feature>
<evidence type="ECO:0000313" key="3">
    <source>
        <dbReference type="Proteomes" id="UP001193680"/>
    </source>
</evidence>
<evidence type="ECO:0000256" key="1">
    <source>
        <dbReference type="SAM" id="SignalP"/>
    </source>
</evidence>
<dbReference type="SUPFAM" id="SSF47781">
    <property type="entry name" value="RuvA domain 2-like"/>
    <property type="match status" value="1"/>
</dbReference>